<dbReference type="Pfam" id="PF06314">
    <property type="entry name" value="ADC"/>
    <property type="match status" value="1"/>
</dbReference>
<dbReference type="Gene3D" id="2.40.400.10">
    <property type="entry name" value="Acetoacetate decarboxylase-like"/>
    <property type="match status" value="1"/>
</dbReference>
<dbReference type="Proteomes" id="UP001500879">
    <property type="component" value="Unassembled WGS sequence"/>
</dbReference>
<dbReference type="SUPFAM" id="SSF160104">
    <property type="entry name" value="Acetoacetate decarboxylase-like"/>
    <property type="match status" value="1"/>
</dbReference>
<organism evidence="1 2">
    <name type="scientific">Streptomyces luteireticuli</name>
    <dbReference type="NCBI Taxonomy" id="173858"/>
    <lineage>
        <taxon>Bacteria</taxon>
        <taxon>Bacillati</taxon>
        <taxon>Actinomycetota</taxon>
        <taxon>Actinomycetes</taxon>
        <taxon>Kitasatosporales</taxon>
        <taxon>Streptomycetaceae</taxon>
        <taxon>Streptomyces</taxon>
    </lineage>
</organism>
<dbReference type="RefSeq" id="WP_344020992.1">
    <property type="nucleotide sequence ID" value="NZ_BAAABX010000012.1"/>
</dbReference>
<evidence type="ECO:0000313" key="1">
    <source>
        <dbReference type="EMBL" id="GAA0394155.1"/>
    </source>
</evidence>
<keyword evidence="2" id="KW-1185">Reference proteome</keyword>
<evidence type="ECO:0000313" key="2">
    <source>
        <dbReference type="Proteomes" id="UP001500879"/>
    </source>
</evidence>
<reference evidence="1 2" key="1">
    <citation type="journal article" date="2019" name="Int. J. Syst. Evol. Microbiol.">
        <title>The Global Catalogue of Microorganisms (GCM) 10K type strain sequencing project: providing services to taxonomists for standard genome sequencing and annotation.</title>
        <authorList>
            <consortium name="The Broad Institute Genomics Platform"/>
            <consortium name="The Broad Institute Genome Sequencing Center for Infectious Disease"/>
            <person name="Wu L."/>
            <person name="Ma J."/>
        </authorList>
    </citation>
    <scope>NUCLEOTIDE SEQUENCE [LARGE SCALE GENOMIC DNA]</scope>
    <source>
        <strain evidence="1 2">JCM 4788</strain>
    </source>
</reference>
<comment type="caution">
    <text evidence="1">The sequence shown here is derived from an EMBL/GenBank/DDBJ whole genome shotgun (WGS) entry which is preliminary data.</text>
</comment>
<dbReference type="EMBL" id="BAAABX010000012">
    <property type="protein sequence ID" value="GAA0394155.1"/>
    <property type="molecule type" value="Genomic_DNA"/>
</dbReference>
<proteinExistence type="predicted"/>
<name>A0ABN0YG01_9ACTN</name>
<evidence type="ECO:0008006" key="3">
    <source>
        <dbReference type="Google" id="ProtNLM"/>
    </source>
</evidence>
<sequence>MTEAFPAQPWHLRGAMFLALWPVGHRRLPDWPLPAGVRPVTAAGRRCLATFWVDYRPGGTLAYRELLVAMAVRDGRGLAACAVDAWVDDERSRDGGRALWGIPKRMGVFAFASPAGRARVHGFRMTVPDDGRGTEVTGTHRDVVRLPGRLRLCTRLLQPMPEAEGGRGVREVLLDLRGRTTRLGRAGISARPGAPLAYLTGCRPLVAASLDDFRFRIGSAGP</sequence>
<dbReference type="InterPro" id="IPR010451">
    <property type="entry name" value="Acetoacetate_decarboxylase"/>
</dbReference>
<gene>
    <name evidence="1" type="ORF">GCM10010357_13820</name>
</gene>
<accession>A0ABN0YG01</accession>
<protein>
    <recommendedName>
        <fullName evidence="3">Acetoacetate decarboxylase</fullName>
    </recommendedName>
</protein>
<dbReference type="InterPro" id="IPR023375">
    <property type="entry name" value="ADC_dom_sf"/>
</dbReference>